<dbReference type="RefSeq" id="XP_005715944.1">
    <property type="nucleotide sequence ID" value="XM_005715887.1"/>
</dbReference>
<evidence type="ECO:0000313" key="4">
    <source>
        <dbReference type="Proteomes" id="UP000012073"/>
    </source>
</evidence>
<dbReference type="EMBL" id="HG001761">
    <property type="protein sequence ID" value="CDF36125.1"/>
    <property type="molecule type" value="Genomic_DNA"/>
</dbReference>
<keyword evidence="1" id="KW-0175">Coiled coil</keyword>
<dbReference type="GeneID" id="17323661"/>
<organism evidence="3 4">
    <name type="scientific">Chondrus crispus</name>
    <name type="common">Carrageen Irish moss</name>
    <name type="synonym">Polymorpha crispa</name>
    <dbReference type="NCBI Taxonomy" id="2769"/>
    <lineage>
        <taxon>Eukaryota</taxon>
        <taxon>Rhodophyta</taxon>
        <taxon>Florideophyceae</taxon>
        <taxon>Rhodymeniophycidae</taxon>
        <taxon>Gigartinales</taxon>
        <taxon>Gigartinaceae</taxon>
        <taxon>Chondrus</taxon>
    </lineage>
</organism>
<protein>
    <recommendedName>
        <fullName evidence="2">BZIP domain-containing protein</fullName>
    </recommendedName>
</protein>
<reference evidence="4" key="1">
    <citation type="journal article" date="2013" name="Proc. Natl. Acad. Sci. U.S.A.">
        <title>Genome structure and metabolic features in the red seaweed Chondrus crispus shed light on evolution of the Archaeplastida.</title>
        <authorList>
            <person name="Collen J."/>
            <person name="Porcel B."/>
            <person name="Carre W."/>
            <person name="Ball S.G."/>
            <person name="Chaparro C."/>
            <person name="Tonon T."/>
            <person name="Barbeyron T."/>
            <person name="Michel G."/>
            <person name="Noel B."/>
            <person name="Valentin K."/>
            <person name="Elias M."/>
            <person name="Artiguenave F."/>
            <person name="Arun A."/>
            <person name="Aury J.M."/>
            <person name="Barbosa-Neto J.F."/>
            <person name="Bothwell J.H."/>
            <person name="Bouget F.Y."/>
            <person name="Brillet L."/>
            <person name="Cabello-Hurtado F."/>
            <person name="Capella-Gutierrez S."/>
            <person name="Charrier B."/>
            <person name="Cladiere L."/>
            <person name="Cock J.M."/>
            <person name="Coelho S.M."/>
            <person name="Colleoni C."/>
            <person name="Czjzek M."/>
            <person name="Da Silva C."/>
            <person name="Delage L."/>
            <person name="Denoeud F."/>
            <person name="Deschamps P."/>
            <person name="Dittami S.M."/>
            <person name="Gabaldon T."/>
            <person name="Gachon C.M."/>
            <person name="Groisillier A."/>
            <person name="Herve C."/>
            <person name="Jabbari K."/>
            <person name="Katinka M."/>
            <person name="Kloareg B."/>
            <person name="Kowalczyk N."/>
            <person name="Labadie K."/>
            <person name="Leblanc C."/>
            <person name="Lopez P.J."/>
            <person name="McLachlan D.H."/>
            <person name="Meslet-Cladiere L."/>
            <person name="Moustafa A."/>
            <person name="Nehr Z."/>
            <person name="Nyvall Collen P."/>
            <person name="Panaud O."/>
            <person name="Partensky F."/>
            <person name="Poulain J."/>
            <person name="Rensing S.A."/>
            <person name="Rousvoal S."/>
            <person name="Samson G."/>
            <person name="Symeonidi A."/>
            <person name="Weissenbach J."/>
            <person name="Zambounis A."/>
            <person name="Wincker P."/>
            <person name="Boyen C."/>
        </authorList>
    </citation>
    <scope>NUCLEOTIDE SEQUENCE [LARGE SCALE GENOMIC DNA]</scope>
    <source>
        <strain evidence="4">cv. Stackhouse</strain>
    </source>
</reference>
<dbReference type="Proteomes" id="UP000012073">
    <property type="component" value="Unassembled WGS sequence"/>
</dbReference>
<evidence type="ECO:0000313" key="3">
    <source>
        <dbReference type="EMBL" id="CDF36125.1"/>
    </source>
</evidence>
<name>R7QFD4_CHOCR</name>
<keyword evidence="4" id="KW-1185">Reference proteome</keyword>
<feature type="coiled-coil region" evidence="1">
    <location>
        <begin position="684"/>
        <end position="725"/>
    </location>
</feature>
<sequence>MFSGSKLRKRDRRMLMSFATSCTCTCPPSPCRATERRACRLTNFSTHPRDAVNFDWGFWLATRSNAGAVALMIRTVRSAMPNCRITAVVRYPLSSRSAISCFCDMVRRLRVAFVFSGTGAITTTIPPLYAESNQVRNTVRKELVSVLKDAPSAWHVPTLSTMPVTLPPPPTFQELLSLCSHIPRQPPPSPSTAHLLAPFVDICNEPWIHDFLFTPDAIELSHFASPILSSTAYLCSISQTAVTRAALLPDPFLTSLHDSRMFGHYLFVPAFHAHGATVGFGIMDSAFQNHDFRKLCPSATIRDRFMTFRFVRDTKRKLLLEVFDLPEHGIVVTFIFQYLTSMTSRSFTAVFLREPFFRAANDRTKPFSAEAVIPALLVLKNDTQYRLCPFCGQKKLPPCKCIRPRFSPAHPFDTGSFSYHMTLQQGVYTGFSKKAMFWQASQSHDITLGNRYVLEPFLDTSIVFRLSSDAIKVILMRLSNNPRMSLVSNSLSAARDVQVVSTMPQLLDTNLGNDALENLECLDPDASASQNRHGSLVQSHEHDSLSPICADEICLTKASGSDPDPFTSLFCDRVSPSQECYRLSPTLMKKRCTTQESRSDRHLQRMNGFESTSIVSCISTERGGKSNLLAPRPKVVFVSRKESSLAPTGRKNGVKTTTVPDLAERRKRAIERRERNRAAARRSNQRIREHREGLLAEIQALKEKAEELRVREVSLRQENLQLRRNAGGVGLLLVRSSYITYSEGVRNGHMYSEDTMSFYVVITI</sequence>
<accession>R7QFD4</accession>
<evidence type="ECO:0000256" key="1">
    <source>
        <dbReference type="SAM" id="Coils"/>
    </source>
</evidence>
<dbReference type="InterPro" id="IPR004827">
    <property type="entry name" value="bZIP"/>
</dbReference>
<proteinExistence type="predicted"/>
<feature type="domain" description="BZIP" evidence="2">
    <location>
        <begin position="666"/>
        <end position="723"/>
    </location>
</feature>
<dbReference type="KEGG" id="ccp:CHC_T00004482001"/>
<dbReference type="Gramene" id="CDF36125">
    <property type="protein sequence ID" value="CDF36125"/>
    <property type="gene ID" value="CHC_T00004482001"/>
</dbReference>
<dbReference type="AlphaFoldDB" id="R7QFD4"/>
<dbReference type="PROSITE" id="PS50217">
    <property type="entry name" value="BZIP"/>
    <property type="match status" value="1"/>
</dbReference>
<dbReference type="GO" id="GO:0003700">
    <property type="term" value="F:DNA-binding transcription factor activity"/>
    <property type="evidence" value="ECO:0007669"/>
    <property type="project" value="InterPro"/>
</dbReference>
<gene>
    <name evidence="3" type="ORF">CHC_T00004482001</name>
</gene>
<evidence type="ECO:0000259" key="2">
    <source>
        <dbReference type="PROSITE" id="PS50217"/>
    </source>
</evidence>